<sequence>MTPMHASIGIRYLQATPFYLTLIKYIVDVDVTVDSTKKNMTQIRSRSGDRHQESHPSQWPERHSLPNSENSVLVQMNGRANVYVACRLVISELNHSVCFAHWSLGPRNVTENQSINTNNFSVGDPGFSEVSLIRVMIFLKAKLTDTWTYYFYASPRLKKRVLEALLVYLYQSLPLSDSHKGEAL</sequence>
<evidence type="ECO:0000256" key="1">
    <source>
        <dbReference type="SAM" id="MobiDB-lite"/>
    </source>
</evidence>
<feature type="region of interest" description="Disordered" evidence="1">
    <location>
        <begin position="40"/>
        <end position="65"/>
    </location>
</feature>
<feature type="compositionally biased region" description="Basic and acidic residues" evidence="1">
    <location>
        <begin position="46"/>
        <end position="64"/>
    </location>
</feature>
<proteinExistence type="predicted"/>
<evidence type="ECO:0000313" key="3">
    <source>
        <dbReference type="Proteomes" id="UP000297245"/>
    </source>
</evidence>
<evidence type="ECO:0000313" key="2">
    <source>
        <dbReference type="EMBL" id="THU82242.1"/>
    </source>
</evidence>
<name>A0A4S8L1E2_DENBC</name>
<reference evidence="2 3" key="1">
    <citation type="journal article" date="2019" name="Nat. Ecol. Evol.">
        <title>Megaphylogeny resolves global patterns of mushroom evolution.</title>
        <authorList>
            <person name="Varga T."/>
            <person name="Krizsan K."/>
            <person name="Foldi C."/>
            <person name="Dima B."/>
            <person name="Sanchez-Garcia M."/>
            <person name="Sanchez-Ramirez S."/>
            <person name="Szollosi G.J."/>
            <person name="Szarkandi J.G."/>
            <person name="Papp V."/>
            <person name="Albert L."/>
            <person name="Andreopoulos W."/>
            <person name="Angelini C."/>
            <person name="Antonin V."/>
            <person name="Barry K.W."/>
            <person name="Bougher N.L."/>
            <person name="Buchanan P."/>
            <person name="Buyck B."/>
            <person name="Bense V."/>
            <person name="Catcheside P."/>
            <person name="Chovatia M."/>
            <person name="Cooper J."/>
            <person name="Damon W."/>
            <person name="Desjardin D."/>
            <person name="Finy P."/>
            <person name="Geml J."/>
            <person name="Haridas S."/>
            <person name="Hughes K."/>
            <person name="Justo A."/>
            <person name="Karasinski D."/>
            <person name="Kautmanova I."/>
            <person name="Kiss B."/>
            <person name="Kocsube S."/>
            <person name="Kotiranta H."/>
            <person name="LaButti K.M."/>
            <person name="Lechner B.E."/>
            <person name="Liimatainen K."/>
            <person name="Lipzen A."/>
            <person name="Lukacs Z."/>
            <person name="Mihaltcheva S."/>
            <person name="Morgado L.N."/>
            <person name="Niskanen T."/>
            <person name="Noordeloos M.E."/>
            <person name="Ohm R.A."/>
            <person name="Ortiz-Santana B."/>
            <person name="Ovrebo C."/>
            <person name="Racz N."/>
            <person name="Riley R."/>
            <person name="Savchenko A."/>
            <person name="Shiryaev A."/>
            <person name="Soop K."/>
            <person name="Spirin V."/>
            <person name="Szebenyi C."/>
            <person name="Tomsovsky M."/>
            <person name="Tulloss R.E."/>
            <person name="Uehling J."/>
            <person name="Grigoriev I.V."/>
            <person name="Vagvolgyi C."/>
            <person name="Papp T."/>
            <person name="Martin F.M."/>
            <person name="Miettinen O."/>
            <person name="Hibbett D.S."/>
            <person name="Nagy L.G."/>
        </authorList>
    </citation>
    <scope>NUCLEOTIDE SEQUENCE [LARGE SCALE GENOMIC DNA]</scope>
    <source>
        <strain evidence="2 3">CBS 962.96</strain>
    </source>
</reference>
<keyword evidence="3" id="KW-1185">Reference proteome</keyword>
<protein>
    <submittedName>
        <fullName evidence="2">Uncharacterized protein</fullName>
    </submittedName>
</protein>
<dbReference type="EMBL" id="ML179747">
    <property type="protein sequence ID" value="THU82242.1"/>
    <property type="molecule type" value="Genomic_DNA"/>
</dbReference>
<accession>A0A4S8L1E2</accession>
<gene>
    <name evidence="2" type="ORF">K435DRAFT_808453</name>
</gene>
<organism evidence="2 3">
    <name type="scientific">Dendrothele bispora (strain CBS 962.96)</name>
    <dbReference type="NCBI Taxonomy" id="1314807"/>
    <lineage>
        <taxon>Eukaryota</taxon>
        <taxon>Fungi</taxon>
        <taxon>Dikarya</taxon>
        <taxon>Basidiomycota</taxon>
        <taxon>Agaricomycotina</taxon>
        <taxon>Agaricomycetes</taxon>
        <taxon>Agaricomycetidae</taxon>
        <taxon>Agaricales</taxon>
        <taxon>Agaricales incertae sedis</taxon>
        <taxon>Dendrothele</taxon>
    </lineage>
</organism>
<dbReference type="AlphaFoldDB" id="A0A4S8L1E2"/>
<dbReference type="Proteomes" id="UP000297245">
    <property type="component" value="Unassembled WGS sequence"/>
</dbReference>